<feature type="binding site" evidence="9">
    <location>
        <position position="145"/>
    </location>
    <ligand>
        <name>1-deoxy-D-xylulose 5-phosphate</name>
        <dbReference type="ChEBI" id="CHEBI:57792"/>
    </ligand>
</feature>
<dbReference type="InterPro" id="IPR003821">
    <property type="entry name" value="DXP_reductoisomerase"/>
</dbReference>
<feature type="binding site" evidence="9">
    <location>
        <position position="192"/>
    </location>
    <ligand>
        <name>1-deoxy-D-xylulose 5-phosphate</name>
        <dbReference type="ChEBI" id="CHEBI:57792"/>
    </ligand>
</feature>
<proteinExistence type="inferred from homology"/>
<dbReference type="InterPro" id="IPR036291">
    <property type="entry name" value="NAD(P)-bd_dom_sf"/>
</dbReference>
<feature type="binding site" evidence="9">
    <location>
        <position position="145"/>
    </location>
    <ligand>
        <name>Mn(2+)</name>
        <dbReference type="ChEBI" id="CHEBI:29035"/>
    </ligand>
</feature>
<dbReference type="InterPro" id="IPR013512">
    <property type="entry name" value="DXP_reductoisomerase_N"/>
</dbReference>
<comment type="function">
    <text evidence="9">Catalyzes the NADPH-dependent rearrangement and reduction of 1-deoxy-D-xylulose-5-phosphate (DXP) to 2-C-methyl-D-erythritol 4-phosphate (MEP).</text>
</comment>
<dbReference type="InterPro" id="IPR013644">
    <property type="entry name" value="DXP_reductoisomerase_C"/>
</dbReference>
<comment type="caution">
    <text evidence="13">The sequence shown here is derived from an EMBL/GenBank/DDBJ whole genome shotgun (WGS) entry which is preliminary data.</text>
</comment>
<dbReference type="AlphaFoldDB" id="A0A9D2II68"/>
<feature type="binding site" evidence="9">
    <location>
        <position position="143"/>
    </location>
    <ligand>
        <name>Mn(2+)</name>
        <dbReference type="ChEBI" id="CHEBI:29035"/>
    </ligand>
</feature>
<keyword evidence="9" id="KW-0460">Magnesium</keyword>
<feature type="binding site" evidence="9">
    <location>
        <position position="12"/>
    </location>
    <ligand>
        <name>NADPH</name>
        <dbReference type="ChEBI" id="CHEBI:57783"/>
    </ligand>
</feature>
<dbReference type="PANTHER" id="PTHR30525:SF0">
    <property type="entry name" value="1-DEOXY-D-XYLULOSE 5-PHOSPHATE REDUCTOISOMERASE, CHLOROPLASTIC"/>
    <property type="match status" value="1"/>
</dbReference>
<evidence type="ECO:0000256" key="7">
    <source>
        <dbReference type="ARBA" id="ARBA00023229"/>
    </source>
</evidence>
<dbReference type="Pfam" id="PF13288">
    <property type="entry name" value="DXPR_C"/>
    <property type="match status" value="1"/>
</dbReference>
<protein>
    <recommendedName>
        <fullName evidence="9">1-deoxy-D-xylulose 5-phosphate reductoisomerase</fullName>
        <shortName evidence="9">DXP reductoisomerase</shortName>
        <ecNumber evidence="9">1.1.1.267</ecNumber>
    </recommendedName>
    <alternativeName>
        <fullName evidence="9">1-deoxyxylulose-5-phosphate reductoisomerase</fullName>
    </alternativeName>
    <alternativeName>
        <fullName evidence="9">2-C-methyl-D-erythritol 4-phosphate synthase</fullName>
    </alternativeName>
</protein>
<keyword evidence="5 9" id="KW-0560">Oxidoreductase</keyword>
<organism evidence="13 14">
    <name type="scientific">Candidatus Borkfalkia avicola</name>
    <dbReference type="NCBI Taxonomy" id="2838503"/>
    <lineage>
        <taxon>Bacteria</taxon>
        <taxon>Bacillati</taxon>
        <taxon>Bacillota</taxon>
        <taxon>Clostridia</taxon>
        <taxon>Christensenellales</taxon>
        <taxon>Christensenellaceae</taxon>
        <taxon>Candidatus Borkfalkia</taxon>
    </lineage>
</organism>
<dbReference type="EC" id="1.1.1.267" evidence="9"/>
<dbReference type="Pfam" id="PF08436">
    <property type="entry name" value="DXP_redisom_C"/>
    <property type="match status" value="1"/>
</dbReference>
<dbReference type="PANTHER" id="PTHR30525">
    <property type="entry name" value="1-DEOXY-D-XYLULOSE 5-PHOSPHATE REDUCTOISOMERASE"/>
    <property type="match status" value="1"/>
</dbReference>
<reference evidence="13" key="1">
    <citation type="journal article" date="2021" name="PeerJ">
        <title>Extensive microbial diversity within the chicken gut microbiome revealed by metagenomics and culture.</title>
        <authorList>
            <person name="Gilroy R."/>
            <person name="Ravi A."/>
            <person name="Getino M."/>
            <person name="Pursley I."/>
            <person name="Horton D.L."/>
            <person name="Alikhan N.F."/>
            <person name="Baker D."/>
            <person name="Gharbi K."/>
            <person name="Hall N."/>
            <person name="Watson M."/>
            <person name="Adriaenssens E.M."/>
            <person name="Foster-Nyarko E."/>
            <person name="Jarju S."/>
            <person name="Secka A."/>
            <person name="Antonio M."/>
            <person name="Oren A."/>
            <person name="Chaudhuri R.R."/>
            <person name="La Ragione R."/>
            <person name="Hildebrand F."/>
            <person name="Pallen M.J."/>
        </authorList>
    </citation>
    <scope>NUCLEOTIDE SEQUENCE</scope>
    <source>
        <strain evidence="13">CHK192-19661</strain>
    </source>
</reference>
<dbReference type="HAMAP" id="MF_00183">
    <property type="entry name" value="DXP_reductoisom"/>
    <property type="match status" value="1"/>
</dbReference>
<keyword evidence="3 9" id="KW-0479">Metal-binding</keyword>
<dbReference type="GO" id="GO:0030145">
    <property type="term" value="F:manganese ion binding"/>
    <property type="evidence" value="ECO:0007669"/>
    <property type="project" value="TreeGrafter"/>
</dbReference>
<keyword evidence="6 9" id="KW-0464">Manganese</keyword>
<dbReference type="SUPFAM" id="SSF69055">
    <property type="entry name" value="1-deoxy-D-xylulose-5-phosphate reductoisomerase, C-terminal domain"/>
    <property type="match status" value="1"/>
</dbReference>
<feature type="binding site" evidence="9">
    <location>
        <position position="10"/>
    </location>
    <ligand>
        <name>NADPH</name>
        <dbReference type="ChEBI" id="CHEBI:57783"/>
    </ligand>
</feature>
<feature type="binding site" evidence="9">
    <location>
        <position position="118"/>
    </location>
    <ligand>
        <name>1-deoxy-D-xylulose 5-phosphate</name>
        <dbReference type="ChEBI" id="CHEBI:57792"/>
    </ligand>
</feature>
<dbReference type="InterPro" id="IPR026877">
    <property type="entry name" value="DXPR_C"/>
</dbReference>
<dbReference type="NCBIfam" id="TIGR00243">
    <property type="entry name" value="Dxr"/>
    <property type="match status" value="1"/>
</dbReference>
<comment type="catalytic activity">
    <reaction evidence="8">
        <text>2-C-methyl-D-erythritol 4-phosphate + NADP(+) = 1-deoxy-D-xylulose 5-phosphate + NADPH + H(+)</text>
        <dbReference type="Rhea" id="RHEA:13717"/>
        <dbReference type="ChEBI" id="CHEBI:15378"/>
        <dbReference type="ChEBI" id="CHEBI:57783"/>
        <dbReference type="ChEBI" id="CHEBI:57792"/>
        <dbReference type="ChEBI" id="CHEBI:58262"/>
        <dbReference type="ChEBI" id="CHEBI:58349"/>
        <dbReference type="EC" id="1.1.1.267"/>
    </reaction>
    <physiologicalReaction direction="right-to-left" evidence="8">
        <dbReference type="Rhea" id="RHEA:13719"/>
    </physiologicalReaction>
</comment>
<name>A0A9D2II68_9FIRM</name>
<feature type="binding site" evidence="9">
    <location>
        <position position="13"/>
    </location>
    <ligand>
        <name>NADPH</name>
        <dbReference type="ChEBI" id="CHEBI:57783"/>
    </ligand>
</feature>
<feature type="binding site" evidence="9">
    <location>
        <position position="198"/>
    </location>
    <ligand>
        <name>NADPH</name>
        <dbReference type="ChEBI" id="CHEBI:57783"/>
    </ligand>
</feature>
<dbReference type="Pfam" id="PF02670">
    <property type="entry name" value="DXP_reductoisom"/>
    <property type="match status" value="1"/>
</dbReference>
<evidence type="ECO:0000256" key="3">
    <source>
        <dbReference type="ARBA" id="ARBA00022723"/>
    </source>
</evidence>
<evidence type="ECO:0000256" key="1">
    <source>
        <dbReference type="ARBA" id="ARBA00005094"/>
    </source>
</evidence>
<comment type="cofactor">
    <cofactor evidence="9">
        <name>Mg(2+)</name>
        <dbReference type="ChEBI" id="CHEBI:18420"/>
    </cofactor>
    <cofactor evidence="9">
        <name>Mn(2+)</name>
        <dbReference type="ChEBI" id="CHEBI:29035"/>
    </cofactor>
</comment>
<dbReference type="SUPFAM" id="SSF51735">
    <property type="entry name" value="NAD(P)-binding Rossmann-fold domains"/>
    <property type="match status" value="1"/>
</dbReference>
<evidence type="ECO:0000256" key="6">
    <source>
        <dbReference type="ARBA" id="ARBA00023211"/>
    </source>
</evidence>
<feature type="binding site" evidence="9">
    <location>
        <position position="144"/>
    </location>
    <ligand>
        <name>1-deoxy-D-xylulose 5-phosphate</name>
        <dbReference type="ChEBI" id="CHEBI:57792"/>
    </ligand>
</feature>
<comment type="similarity">
    <text evidence="2 9">Belongs to the DXR family.</text>
</comment>
<dbReference type="Gene3D" id="3.40.50.720">
    <property type="entry name" value="NAD(P)-binding Rossmann-like Domain"/>
    <property type="match status" value="1"/>
</dbReference>
<dbReference type="GO" id="GO:0070402">
    <property type="term" value="F:NADPH binding"/>
    <property type="evidence" value="ECO:0007669"/>
    <property type="project" value="InterPro"/>
</dbReference>
<feature type="binding site" evidence="9">
    <location>
        <position position="11"/>
    </location>
    <ligand>
        <name>NADPH</name>
        <dbReference type="ChEBI" id="CHEBI:57783"/>
    </ligand>
</feature>
<evidence type="ECO:0000313" key="14">
    <source>
        <dbReference type="Proteomes" id="UP000824025"/>
    </source>
</evidence>
<dbReference type="EMBL" id="DXCF01000034">
    <property type="protein sequence ID" value="HIZ10164.1"/>
    <property type="molecule type" value="Genomic_DNA"/>
</dbReference>
<feature type="binding site" evidence="9">
    <location>
        <position position="169"/>
    </location>
    <ligand>
        <name>1-deoxy-D-xylulose 5-phosphate</name>
        <dbReference type="ChEBI" id="CHEBI:57792"/>
    </ligand>
</feature>
<reference evidence="13" key="2">
    <citation type="submission" date="2021-04" db="EMBL/GenBank/DDBJ databases">
        <authorList>
            <person name="Gilroy R."/>
        </authorList>
    </citation>
    <scope>NUCLEOTIDE SEQUENCE</scope>
    <source>
        <strain evidence="13">CHK192-19661</strain>
    </source>
</reference>
<feature type="domain" description="1-deoxy-D-xylulose 5-phosphate reductoisomerase N-terminal" evidence="10">
    <location>
        <begin position="4"/>
        <end position="125"/>
    </location>
</feature>
<evidence type="ECO:0000256" key="4">
    <source>
        <dbReference type="ARBA" id="ARBA00022857"/>
    </source>
</evidence>
<dbReference type="GO" id="GO:0030604">
    <property type="term" value="F:1-deoxy-D-xylulose-5-phosphate reductoisomerase activity"/>
    <property type="evidence" value="ECO:0007669"/>
    <property type="project" value="UniProtKB-UniRule"/>
</dbReference>
<accession>A0A9D2II68</accession>
<keyword evidence="7 9" id="KW-0414">Isoprene biosynthesis</keyword>
<evidence type="ECO:0000256" key="9">
    <source>
        <dbReference type="HAMAP-Rule" id="MF_00183"/>
    </source>
</evidence>
<dbReference type="InterPro" id="IPR036169">
    <property type="entry name" value="DXPR_C_sf"/>
</dbReference>
<keyword evidence="4 9" id="KW-0521">NADP</keyword>
<dbReference type="PIRSF" id="PIRSF006205">
    <property type="entry name" value="Dxp_reductismrs"/>
    <property type="match status" value="1"/>
</dbReference>
<feature type="domain" description="1-deoxy-D-xylulose 5-phosphate reductoisomerase C-terminal" evidence="11">
    <location>
        <begin position="139"/>
        <end position="222"/>
    </location>
</feature>
<evidence type="ECO:0000259" key="12">
    <source>
        <dbReference type="Pfam" id="PF13288"/>
    </source>
</evidence>
<feature type="domain" description="DXP reductoisomerase C-terminal" evidence="12">
    <location>
        <begin position="254"/>
        <end position="368"/>
    </location>
</feature>
<evidence type="ECO:0000259" key="10">
    <source>
        <dbReference type="Pfam" id="PF02670"/>
    </source>
</evidence>
<evidence type="ECO:0000259" key="11">
    <source>
        <dbReference type="Pfam" id="PF08436"/>
    </source>
</evidence>
<comment type="pathway">
    <text evidence="1 9">Isoprenoid biosynthesis; isopentenyl diphosphate biosynthesis via DXP pathway; isopentenyl diphosphate from 1-deoxy-D-xylulose 5-phosphate: step 1/6.</text>
</comment>
<evidence type="ECO:0000256" key="8">
    <source>
        <dbReference type="ARBA" id="ARBA00048543"/>
    </source>
</evidence>
<evidence type="ECO:0000313" key="13">
    <source>
        <dbReference type="EMBL" id="HIZ10164.1"/>
    </source>
</evidence>
<dbReference type="FunFam" id="3.40.50.720:FF:000045">
    <property type="entry name" value="1-deoxy-D-xylulose 5-phosphate reductoisomerase"/>
    <property type="match status" value="1"/>
</dbReference>
<dbReference type="GO" id="GO:0051484">
    <property type="term" value="P:isopentenyl diphosphate biosynthetic process, methylerythritol 4-phosphate pathway involved in terpenoid biosynthetic process"/>
    <property type="evidence" value="ECO:0007669"/>
    <property type="project" value="TreeGrafter"/>
</dbReference>
<feature type="binding site" evidence="9">
    <location>
        <position position="214"/>
    </location>
    <ligand>
        <name>Mn(2+)</name>
        <dbReference type="ChEBI" id="CHEBI:29035"/>
    </ligand>
</feature>
<evidence type="ECO:0000256" key="2">
    <source>
        <dbReference type="ARBA" id="ARBA00006825"/>
    </source>
</evidence>
<dbReference type="Proteomes" id="UP000824025">
    <property type="component" value="Unassembled WGS sequence"/>
</dbReference>
<sequence length="377" mass="39362">MKNIALIGCTGSIGRQAIKVAARYPEKFRIVAMAANTGGEVFVRQAAEVCPAFAALRQEGEAVPVPAGTRFARGESAFEEACSYADADVVLVAVTGFAGLKAALLAIAAGKDIALANKESLVAGGDLVMRLAAEKGVNVLPVDSEHSAVWQCLHFDRKAPFSRILLTASGGALRDVPLAELSSVTAAQALAHPNWDMGAKITIDCATMLNKGFEVIEAMHLYGAALSQIKVLIHRESVVHSLVEFADGAALAQLGVPSMELPIQLALTYPERLPCCPPADLAAVGALHFSEVERGRYPCFFLALGCAEKGGAYPCILNAAGEVAVGAFLKGQIKYTQIAEIIEGALCAGELPYGSYAALEEADAAARARARTLLPGA</sequence>
<comment type="caution">
    <text evidence="9">Lacks conserved residue(s) required for the propagation of feature annotation.</text>
</comment>
<feature type="binding site" evidence="9">
    <location>
        <position position="214"/>
    </location>
    <ligand>
        <name>1-deoxy-D-xylulose 5-phosphate</name>
        <dbReference type="ChEBI" id="CHEBI:57792"/>
    </ligand>
</feature>
<gene>
    <name evidence="9 13" type="primary">dxr</name>
    <name evidence="13" type="ORF">H9726_06720</name>
</gene>
<evidence type="ECO:0000256" key="5">
    <source>
        <dbReference type="ARBA" id="ARBA00023002"/>
    </source>
</evidence>
<feature type="binding site" evidence="9">
    <location>
        <position position="210"/>
    </location>
    <ligand>
        <name>1-deoxy-D-xylulose 5-phosphate</name>
        <dbReference type="ChEBI" id="CHEBI:57792"/>
    </ligand>
</feature>
<feature type="binding site" evidence="9">
    <location>
        <position position="119"/>
    </location>
    <ligand>
        <name>NADPH</name>
        <dbReference type="ChEBI" id="CHEBI:57783"/>
    </ligand>
</feature>
<feature type="binding site" evidence="9">
    <location>
        <position position="117"/>
    </location>
    <ligand>
        <name>NADPH</name>
        <dbReference type="ChEBI" id="CHEBI:57783"/>
    </ligand>
</feature>
<feature type="binding site" evidence="9">
    <location>
        <position position="211"/>
    </location>
    <ligand>
        <name>1-deoxy-D-xylulose 5-phosphate</name>
        <dbReference type="ChEBI" id="CHEBI:57792"/>
    </ligand>
</feature>
<dbReference type="SUPFAM" id="SSF55347">
    <property type="entry name" value="Glyceraldehyde-3-phosphate dehydrogenase-like, C-terminal domain"/>
    <property type="match status" value="1"/>
</dbReference>
<dbReference type="Gene3D" id="1.10.1740.10">
    <property type="match status" value="1"/>
</dbReference>